<organism evidence="3">
    <name type="scientific">Haemonchus placei</name>
    <name type="common">Barber's pole worm</name>
    <dbReference type="NCBI Taxonomy" id="6290"/>
    <lineage>
        <taxon>Eukaryota</taxon>
        <taxon>Metazoa</taxon>
        <taxon>Ecdysozoa</taxon>
        <taxon>Nematoda</taxon>
        <taxon>Chromadorea</taxon>
        <taxon>Rhabditida</taxon>
        <taxon>Rhabditina</taxon>
        <taxon>Rhabditomorpha</taxon>
        <taxon>Strongyloidea</taxon>
        <taxon>Trichostrongylidae</taxon>
        <taxon>Haemonchus</taxon>
    </lineage>
</organism>
<evidence type="ECO:0000313" key="3">
    <source>
        <dbReference type="WBParaSite" id="HPLM_0000161801-mRNA-1"/>
    </source>
</evidence>
<proteinExistence type="predicted"/>
<name>A0A0N4VWE8_HAEPC</name>
<reference evidence="3" key="1">
    <citation type="submission" date="2017-02" db="UniProtKB">
        <authorList>
            <consortium name="WormBaseParasite"/>
        </authorList>
    </citation>
    <scope>IDENTIFICATION</scope>
</reference>
<sequence>MSTLEKWLIMTDFNRQLPSAPFIAQRFEFTLLYRPITGVAGYMLTTQDRLSSVSRVWYSLVKALSTVASNAVGRPVGRSNARLRALKAINFWRNQCPEKLLTDKGGIRGRKGCSR</sequence>
<protein>
    <submittedName>
        <fullName evidence="3">Transposase</fullName>
    </submittedName>
</protein>
<reference evidence="1 2" key="2">
    <citation type="submission" date="2018-11" db="EMBL/GenBank/DDBJ databases">
        <authorList>
            <consortium name="Pathogen Informatics"/>
        </authorList>
    </citation>
    <scope>NUCLEOTIDE SEQUENCE [LARGE SCALE GENOMIC DNA]</scope>
    <source>
        <strain evidence="1 2">MHpl1</strain>
    </source>
</reference>
<dbReference type="WBParaSite" id="HPLM_0000161801-mRNA-1">
    <property type="protein sequence ID" value="HPLM_0000161801-mRNA-1"/>
    <property type="gene ID" value="HPLM_0000161801"/>
</dbReference>
<evidence type="ECO:0000313" key="1">
    <source>
        <dbReference type="EMBL" id="VDO10419.1"/>
    </source>
</evidence>
<accession>A0A0N4VWE8</accession>
<dbReference type="EMBL" id="UZAF01002278">
    <property type="protein sequence ID" value="VDO10419.1"/>
    <property type="molecule type" value="Genomic_DNA"/>
</dbReference>
<dbReference type="AlphaFoldDB" id="A0A0N4VWE8"/>
<gene>
    <name evidence="1" type="ORF">HPLM_LOCUS1616</name>
</gene>
<keyword evidence="2" id="KW-1185">Reference proteome</keyword>
<evidence type="ECO:0000313" key="2">
    <source>
        <dbReference type="Proteomes" id="UP000268014"/>
    </source>
</evidence>
<dbReference type="Proteomes" id="UP000268014">
    <property type="component" value="Unassembled WGS sequence"/>
</dbReference>